<dbReference type="GO" id="GO:0006750">
    <property type="term" value="P:glutathione biosynthetic process"/>
    <property type="evidence" value="ECO:0007669"/>
    <property type="project" value="UniProtKB-KW"/>
</dbReference>
<dbReference type="Proteomes" id="UP000036700">
    <property type="component" value="Chromosome"/>
</dbReference>
<dbReference type="NCBIfam" id="TIGR00066">
    <property type="entry name" value="g_glut_trans"/>
    <property type="match status" value="1"/>
</dbReference>
<dbReference type="InterPro" id="IPR043138">
    <property type="entry name" value="GGT_lsub"/>
</dbReference>
<dbReference type="PANTHER" id="PTHR43199">
    <property type="entry name" value="GLUTATHIONE HYDROLASE"/>
    <property type="match status" value="1"/>
</dbReference>
<organism evidence="14 15">
    <name type="scientific">Pandoraea thiooxydans</name>
    <dbReference type="NCBI Taxonomy" id="445709"/>
    <lineage>
        <taxon>Bacteria</taxon>
        <taxon>Pseudomonadati</taxon>
        <taxon>Pseudomonadota</taxon>
        <taxon>Betaproteobacteria</taxon>
        <taxon>Burkholderiales</taxon>
        <taxon>Burkholderiaceae</taxon>
        <taxon>Pandoraea</taxon>
    </lineage>
</organism>
<accession>A0A0G3EU61</accession>
<feature type="binding site" evidence="10">
    <location>
        <begin position="472"/>
        <end position="473"/>
    </location>
    <ligand>
        <name>L-glutamate</name>
        <dbReference type="ChEBI" id="CHEBI:29985"/>
    </ligand>
</feature>
<keyword evidence="13" id="KW-0732">Signal</keyword>
<comment type="subunit">
    <text evidence="11">This enzyme consists of two polypeptide chains, which are synthesized in precursor form from a single polypeptide.</text>
</comment>
<protein>
    <recommendedName>
        <fullName evidence="11">Glutathione hydrolase proenzyme</fullName>
        <ecNumber evidence="11">2.3.2.2</ecNumber>
        <ecNumber evidence="11">3.4.19.13</ecNumber>
    </recommendedName>
    <component>
        <recommendedName>
            <fullName evidence="11">Glutathione hydrolase large chain</fullName>
        </recommendedName>
    </component>
    <component>
        <recommendedName>
            <fullName evidence="11">Glutathione hydrolase small chain</fullName>
        </recommendedName>
    </component>
</protein>
<evidence type="ECO:0000256" key="2">
    <source>
        <dbReference type="ARBA" id="ARBA00001089"/>
    </source>
</evidence>
<keyword evidence="4 11" id="KW-0808">Transferase</keyword>
<dbReference type="EC" id="2.3.2.2" evidence="11"/>
<dbReference type="AlphaFoldDB" id="A0A0G3EU61"/>
<evidence type="ECO:0000256" key="3">
    <source>
        <dbReference type="ARBA" id="ARBA00009381"/>
    </source>
</evidence>
<gene>
    <name evidence="14" type="ORF">ABW99_14115</name>
</gene>
<evidence type="ECO:0000313" key="15">
    <source>
        <dbReference type="Proteomes" id="UP000036700"/>
    </source>
</evidence>
<comment type="catalytic activity">
    <reaction evidence="1 11">
        <text>an S-substituted glutathione + H2O = an S-substituted L-cysteinylglycine + L-glutamate</text>
        <dbReference type="Rhea" id="RHEA:59468"/>
        <dbReference type="ChEBI" id="CHEBI:15377"/>
        <dbReference type="ChEBI" id="CHEBI:29985"/>
        <dbReference type="ChEBI" id="CHEBI:90779"/>
        <dbReference type="ChEBI" id="CHEBI:143103"/>
        <dbReference type="EC" id="3.4.19.13"/>
    </reaction>
</comment>
<dbReference type="STRING" id="445709.ABW99_14115"/>
<evidence type="ECO:0000256" key="13">
    <source>
        <dbReference type="SAM" id="SignalP"/>
    </source>
</evidence>
<name>A0A0G3EU61_9BURK</name>
<keyword evidence="5 11" id="KW-0378">Hydrolase</keyword>
<keyword evidence="6 11" id="KW-0865">Zymogen</keyword>
<evidence type="ECO:0000256" key="8">
    <source>
        <dbReference type="ARBA" id="ARBA00047417"/>
    </source>
</evidence>
<keyword evidence="11" id="KW-0317">Glutathione biosynthesis</keyword>
<dbReference type="InterPro" id="IPR029055">
    <property type="entry name" value="Ntn_hydrolases_N"/>
</dbReference>
<proteinExistence type="inferred from homology"/>
<evidence type="ECO:0000256" key="6">
    <source>
        <dbReference type="ARBA" id="ARBA00023145"/>
    </source>
</evidence>
<evidence type="ECO:0000256" key="5">
    <source>
        <dbReference type="ARBA" id="ARBA00022801"/>
    </source>
</evidence>
<evidence type="ECO:0000256" key="1">
    <source>
        <dbReference type="ARBA" id="ARBA00001049"/>
    </source>
</evidence>
<dbReference type="InterPro" id="IPR051792">
    <property type="entry name" value="GGT_bact"/>
</dbReference>
<dbReference type="PRINTS" id="PR01210">
    <property type="entry name" value="GGTRANSPTASE"/>
</dbReference>
<feature type="binding site" evidence="10">
    <location>
        <position position="443"/>
    </location>
    <ligand>
        <name>L-glutamate</name>
        <dbReference type="ChEBI" id="CHEBI:29985"/>
    </ligand>
</feature>
<dbReference type="UniPathway" id="UPA00204"/>
<sequence>MSFMQHLRSLIRLSCRVKLSPRVLAVFAALVLAQAAHAVSPPPAYGRHGMVVTTQHLATEVGLKILKEGGNAIDAAVAVGYTLAVVDPCCGNIGGGGFMTLHLADGRNIFVNFRERAPLKATRDMYLDAKGNVVPGRSTRGYLAVGVPGTVMGLDTVLREYGTMTRQQVMAPAIRLAEHGFVLQRGDVDIMTGSGKQGDLDALRGPSKLFAQEPNIAAIFLKHGKPYQVGDRLVQTHLAHTLRLIEKDGAKAFYKGPIADAIVKASNEHGGILSKADFENYFVEETKPIECDYHGYHVISAPPPSSGGTTLCEILNIIEPYPLAKMGFHSAAATHVMVEAMRHAYVDRNTLLGDPDYVKAPIARLISKDYAARIRAAIKPDQATPSSEVKQGVAPHEGTNTTHFSIVDDKGNAVSTTYTINNYFGANVMAGNTGFFLNDEMDDFTSKVGVPNLYGLIQGENNAIAPGKRPLSSMTPSIATKDGKLFMVFGSPGGSRIITIALEVFSDVVDYGMNVQEAVDAPRFHHQWQPDVIQYEPYAFSQDTIDKLKAMGYHFKAYRPWGAAEAIVVDPATGMLTGGTDQRHPAGAAMGY</sequence>
<dbReference type="InterPro" id="IPR055262">
    <property type="entry name" value="GGT_CS"/>
</dbReference>
<dbReference type="GO" id="GO:0036374">
    <property type="term" value="F:glutathione hydrolase activity"/>
    <property type="evidence" value="ECO:0007669"/>
    <property type="project" value="UniProtKB-UniRule"/>
</dbReference>
<feature type="active site" description="Nucleophile" evidence="9">
    <location>
        <position position="401"/>
    </location>
</feature>
<evidence type="ECO:0000256" key="4">
    <source>
        <dbReference type="ARBA" id="ARBA00022679"/>
    </source>
</evidence>
<evidence type="ECO:0000256" key="12">
    <source>
        <dbReference type="SAM" id="MobiDB-lite"/>
    </source>
</evidence>
<keyword evidence="7 11" id="KW-0012">Acyltransferase</keyword>
<evidence type="ECO:0000256" key="10">
    <source>
        <dbReference type="PIRSR" id="PIRSR600101-2"/>
    </source>
</evidence>
<evidence type="ECO:0000256" key="9">
    <source>
        <dbReference type="PIRSR" id="PIRSR600101-1"/>
    </source>
</evidence>
<dbReference type="InterPro" id="IPR000101">
    <property type="entry name" value="GGT_peptidase"/>
</dbReference>
<keyword evidence="15" id="KW-1185">Reference proteome</keyword>
<dbReference type="PROSITE" id="PS00462">
    <property type="entry name" value="G_GLU_TRANSPEPTIDASE"/>
    <property type="match status" value="1"/>
</dbReference>
<dbReference type="Gene3D" id="3.60.20.40">
    <property type="match status" value="1"/>
</dbReference>
<reference evidence="15" key="1">
    <citation type="submission" date="2015-06" db="EMBL/GenBank/DDBJ databases">
        <authorList>
            <person name="Lim Y.L."/>
            <person name="Ee R."/>
            <person name="Yong D."/>
            <person name="How K.Y."/>
            <person name="Yin W.F."/>
            <person name="Chan K.G."/>
        </authorList>
    </citation>
    <scope>NUCLEOTIDE SEQUENCE [LARGE SCALE GENOMIC DNA]</scope>
    <source>
        <strain evidence="15">DSM 25325</strain>
    </source>
</reference>
<dbReference type="EMBL" id="CP011568">
    <property type="protein sequence ID" value="AKJ70593.2"/>
    <property type="molecule type" value="Genomic_DNA"/>
</dbReference>
<dbReference type="EC" id="3.4.19.13" evidence="11"/>
<feature type="binding site" evidence="10">
    <location>
        <begin position="419"/>
        <end position="421"/>
    </location>
    <ligand>
        <name>L-glutamate</name>
        <dbReference type="ChEBI" id="CHEBI:29985"/>
    </ligand>
</feature>
<feature type="region of interest" description="Disordered" evidence="12">
    <location>
        <begin position="382"/>
        <end position="402"/>
    </location>
</feature>
<evidence type="ECO:0000313" key="14">
    <source>
        <dbReference type="EMBL" id="AKJ70593.2"/>
    </source>
</evidence>
<feature type="binding site" evidence="10">
    <location>
        <position position="114"/>
    </location>
    <ligand>
        <name>L-glutamate</name>
        <dbReference type="ChEBI" id="CHEBI:29985"/>
    </ligand>
</feature>
<comment type="catalytic activity">
    <reaction evidence="2 11">
        <text>glutathione + H2O = L-cysteinylglycine + L-glutamate</text>
        <dbReference type="Rhea" id="RHEA:28807"/>
        <dbReference type="ChEBI" id="CHEBI:15377"/>
        <dbReference type="ChEBI" id="CHEBI:29985"/>
        <dbReference type="ChEBI" id="CHEBI:57925"/>
        <dbReference type="ChEBI" id="CHEBI:61694"/>
        <dbReference type="EC" id="3.4.19.13"/>
    </reaction>
</comment>
<dbReference type="PANTHER" id="PTHR43199:SF1">
    <property type="entry name" value="GLUTATHIONE HYDROLASE PROENZYME"/>
    <property type="match status" value="1"/>
</dbReference>
<dbReference type="SUPFAM" id="SSF56235">
    <property type="entry name" value="N-terminal nucleophile aminohydrolases (Ntn hydrolases)"/>
    <property type="match status" value="1"/>
</dbReference>
<comment type="pathway">
    <text evidence="11">Sulfur metabolism; glutathione metabolism.</text>
</comment>
<evidence type="ECO:0000256" key="11">
    <source>
        <dbReference type="RuleBase" id="RU368036"/>
    </source>
</evidence>
<comment type="similarity">
    <text evidence="3 11">Belongs to the gamma-glutamyltransferase family.</text>
</comment>
<feature type="chain" id="PRO_5006798148" description="Glutathione hydrolase proenzyme" evidence="13">
    <location>
        <begin position="39"/>
        <end position="592"/>
    </location>
</feature>
<dbReference type="KEGG" id="ptx:ABW99_14115"/>
<comment type="catalytic activity">
    <reaction evidence="8 11">
        <text>an N-terminal (5-L-glutamyl)-[peptide] + an alpha-amino acid = 5-L-glutamyl amino acid + an N-terminal L-alpha-aminoacyl-[peptide]</text>
        <dbReference type="Rhea" id="RHEA:23904"/>
        <dbReference type="Rhea" id="RHEA-COMP:9780"/>
        <dbReference type="Rhea" id="RHEA-COMP:9795"/>
        <dbReference type="ChEBI" id="CHEBI:77644"/>
        <dbReference type="ChEBI" id="CHEBI:78597"/>
        <dbReference type="ChEBI" id="CHEBI:78599"/>
        <dbReference type="ChEBI" id="CHEBI:78608"/>
        <dbReference type="EC" id="2.3.2.2"/>
    </reaction>
</comment>
<feature type="binding site" evidence="10">
    <location>
        <position position="494"/>
    </location>
    <ligand>
        <name>L-glutamate</name>
        <dbReference type="ChEBI" id="CHEBI:29985"/>
    </ligand>
</feature>
<comment type="PTM">
    <text evidence="11">Cleaved by autocatalysis into a large and a small subunit.</text>
</comment>
<dbReference type="Pfam" id="PF01019">
    <property type="entry name" value="G_glu_transpept"/>
    <property type="match status" value="1"/>
</dbReference>
<evidence type="ECO:0000256" key="7">
    <source>
        <dbReference type="ARBA" id="ARBA00023315"/>
    </source>
</evidence>
<dbReference type="InterPro" id="IPR043137">
    <property type="entry name" value="GGT_ssub_C"/>
</dbReference>
<dbReference type="GO" id="GO:0103068">
    <property type="term" value="F:leukotriene C4 gamma-glutamyl transferase activity"/>
    <property type="evidence" value="ECO:0007669"/>
    <property type="project" value="UniProtKB-EC"/>
</dbReference>
<dbReference type="GO" id="GO:0006751">
    <property type="term" value="P:glutathione catabolic process"/>
    <property type="evidence" value="ECO:0007669"/>
    <property type="project" value="UniProtKB-UniRule"/>
</dbReference>
<dbReference type="Gene3D" id="1.10.246.130">
    <property type="match status" value="1"/>
</dbReference>
<feature type="signal peptide" evidence="13">
    <location>
        <begin position="1"/>
        <end position="38"/>
    </location>
</feature>